<sequence length="109" mass="12018">MATNKMHVRKNDMVMITTGKDRGKTGKVQRVFPEKGRLIVENLNVVKRHTRPRAGQGEGGIVEKEAAIQAANVMLVCPGCAKPSRTGKRLLDDGSKARFCKKCNEIVDK</sequence>
<dbReference type="InterPro" id="IPR008991">
    <property type="entry name" value="Translation_prot_SH3-like_sf"/>
</dbReference>
<feature type="region of interest" description="Disordered" evidence="9">
    <location>
        <begin position="1"/>
        <end position="25"/>
    </location>
</feature>
<keyword evidence="4 8" id="KW-0689">Ribosomal protein</keyword>
<evidence type="ECO:0000256" key="9">
    <source>
        <dbReference type="SAM" id="MobiDB-lite"/>
    </source>
</evidence>
<comment type="caution">
    <text evidence="11">The sequence shown here is derived from an EMBL/GenBank/DDBJ whole genome shotgun (WGS) entry which is preliminary data.</text>
</comment>
<evidence type="ECO:0000256" key="2">
    <source>
        <dbReference type="ARBA" id="ARBA00022730"/>
    </source>
</evidence>
<protein>
    <recommendedName>
        <fullName evidence="6 8">Large ribosomal subunit protein uL24</fullName>
    </recommendedName>
</protein>
<evidence type="ECO:0000313" key="11">
    <source>
        <dbReference type="EMBL" id="KIH77133.1"/>
    </source>
</evidence>
<evidence type="ECO:0000256" key="6">
    <source>
        <dbReference type="ARBA" id="ARBA00035206"/>
    </source>
</evidence>
<comment type="subunit">
    <text evidence="8">Part of the 50S ribosomal subunit.</text>
</comment>
<feature type="domain" description="KOW" evidence="10">
    <location>
        <begin position="7"/>
        <end position="34"/>
    </location>
</feature>
<evidence type="ECO:0000256" key="3">
    <source>
        <dbReference type="ARBA" id="ARBA00022884"/>
    </source>
</evidence>
<dbReference type="Proteomes" id="UP000035068">
    <property type="component" value="Unassembled WGS sequence"/>
</dbReference>
<evidence type="ECO:0000256" key="8">
    <source>
        <dbReference type="HAMAP-Rule" id="MF_01326"/>
    </source>
</evidence>
<evidence type="ECO:0000313" key="12">
    <source>
        <dbReference type="Proteomes" id="UP000035068"/>
    </source>
</evidence>
<dbReference type="InterPro" id="IPR057264">
    <property type="entry name" value="Ribosomal_uL24_C"/>
</dbReference>
<evidence type="ECO:0000259" key="10">
    <source>
        <dbReference type="SMART" id="SM00739"/>
    </source>
</evidence>
<dbReference type="RefSeq" id="WP_040098484.1">
    <property type="nucleotide sequence ID" value="NZ_JWJD01000002.1"/>
</dbReference>
<comment type="function">
    <text evidence="7 8">One of the proteins that surrounds the polypeptide exit tunnel on the outside of the subunit.</text>
</comment>
<dbReference type="HAMAP" id="MF_01326_B">
    <property type="entry name" value="Ribosomal_uL24_B"/>
    <property type="match status" value="1"/>
</dbReference>
<evidence type="ECO:0000256" key="5">
    <source>
        <dbReference type="ARBA" id="ARBA00023274"/>
    </source>
</evidence>
<dbReference type="SUPFAM" id="SSF50104">
    <property type="entry name" value="Translation proteins SH3-like domain"/>
    <property type="match status" value="1"/>
</dbReference>
<dbReference type="Pfam" id="PF17136">
    <property type="entry name" value="ribosomal_L24"/>
    <property type="match status" value="1"/>
</dbReference>
<evidence type="ECO:0000256" key="4">
    <source>
        <dbReference type="ARBA" id="ARBA00022980"/>
    </source>
</evidence>
<keyword evidence="5 8" id="KW-0687">Ribonucleoprotein</keyword>
<dbReference type="GO" id="GO:0005840">
    <property type="term" value="C:ribosome"/>
    <property type="evidence" value="ECO:0007669"/>
    <property type="project" value="UniProtKB-KW"/>
</dbReference>
<dbReference type="Gene3D" id="2.30.30.30">
    <property type="match status" value="1"/>
</dbReference>
<keyword evidence="2 8" id="KW-0699">rRNA-binding</keyword>
<dbReference type="Pfam" id="PF00467">
    <property type="entry name" value="KOW"/>
    <property type="match status" value="1"/>
</dbReference>
<dbReference type="EMBL" id="JWJD01000002">
    <property type="protein sequence ID" value="KIH77133.1"/>
    <property type="molecule type" value="Genomic_DNA"/>
</dbReference>
<accession>A0A0C2EEW8</accession>
<organism evidence="11 12">
    <name type="scientific">Geoalkalibacter ferrihydriticus DSM 17813</name>
    <dbReference type="NCBI Taxonomy" id="1121915"/>
    <lineage>
        <taxon>Bacteria</taxon>
        <taxon>Pseudomonadati</taxon>
        <taxon>Thermodesulfobacteriota</taxon>
        <taxon>Desulfuromonadia</taxon>
        <taxon>Desulfuromonadales</taxon>
        <taxon>Geoalkalibacteraceae</taxon>
        <taxon>Geoalkalibacter</taxon>
    </lineage>
</organism>
<evidence type="ECO:0000256" key="7">
    <source>
        <dbReference type="ARBA" id="ARBA00058688"/>
    </source>
</evidence>
<dbReference type="NCBIfam" id="TIGR01079">
    <property type="entry name" value="rplX_bact"/>
    <property type="match status" value="1"/>
</dbReference>
<dbReference type="GO" id="GO:0006412">
    <property type="term" value="P:translation"/>
    <property type="evidence" value="ECO:0007669"/>
    <property type="project" value="UniProtKB-UniRule"/>
</dbReference>
<dbReference type="PANTHER" id="PTHR12903">
    <property type="entry name" value="MITOCHONDRIAL RIBOSOMAL PROTEIN L24"/>
    <property type="match status" value="1"/>
</dbReference>
<dbReference type="InterPro" id="IPR014722">
    <property type="entry name" value="Rib_uL2_dom2"/>
</dbReference>
<dbReference type="AlphaFoldDB" id="A0A0C2EEW8"/>
<name>A0A0C2EEW8_9BACT</name>
<evidence type="ECO:0000256" key="1">
    <source>
        <dbReference type="ARBA" id="ARBA00010618"/>
    </source>
</evidence>
<keyword evidence="3 8" id="KW-0694">RNA-binding</keyword>
<proteinExistence type="inferred from homology"/>
<dbReference type="InterPro" id="IPR041988">
    <property type="entry name" value="Ribosomal_uL24_KOW"/>
</dbReference>
<comment type="similarity">
    <text evidence="1 8">Belongs to the universal ribosomal protein uL24 family.</text>
</comment>
<gene>
    <name evidence="8" type="primary">rplX</name>
    <name evidence="11" type="ORF">GFER_08925</name>
</gene>
<comment type="function">
    <text evidence="8">One of two assembly initiator proteins, it binds directly to the 5'-end of the 23S rRNA, where it nucleates assembly of the 50S subunit.</text>
</comment>
<dbReference type="GO" id="GO:1990904">
    <property type="term" value="C:ribonucleoprotein complex"/>
    <property type="evidence" value="ECO:0007669"/>
    <property type="project" value="UniProtKB-KW"/>
</dbReference>
<dbReference type="GO" id="GO:0003735">
    <property type="term" value="F:structural constituent of ribosome"/>
    <property type="evidence" value="ECO:0007669"/>
    <property type="project" value="InterPro"/>
</dbReference>
<dbReference type="GO" id="GO:0019843">
    <property type="term" value="F:rRNA binding"/>
    <property type="evidence" value="ECO:0007669"/>
    <property type="project" value="UniProtKB-UniRule"/>
</dbReference>
<dbReference type="CDD" id="cd06089">
    <property type="entry name" value="KOW_RPL26"/>
    <property type="match status" value="1"/>
</dbReference>
<dbReference type="InterPro" id="IPR005824">
    <property type="entry name" value="KOW"/>
</dbReference>
<dbReference type="InterPro" id="IPR003256">
    <property type="entry name" value="Ribosomal_uL24"/>
</dbReference>
<dbReference type="FunFam" id="2.30.30.30:FF:000004">
    <property type="entry name" value="50S ribosomal protein L24"/>
    <property type="match status" value="1"/>
</dbReference>
<reference evidence="11 12" key="1">
    <citation type="submission" date="2014-12" db="EMBL/GenBank/DDBJ databases">
        <title>Genomes of Geoalkalibacter ferrihydriticus and Geoalkalibacter subterraneus, two haloalkaliphilic metal-reducing members of the Geobacteraceae.</title>
        <authorList>
            <person name="Badalamenti J.P."/>
            <person name="Torres C.I."/>
            <person name="Krajmalnik-Brown R."/>
            <person name="Bond D.R."/>
        </authorList>
    </citation>
    <scope>NUCLEOTIDE SEQUENCE [LARGE SCALE GENOMIC DNA]</scope>
    <source>
        <strain evidence="11 12">DSM 17813</strain>
    </source>
</reference>
<keyword evidence="12" id="KW-1185">Reference proteome</keyword>
<dbReference type="SMART" id="SM00739">
    <property type="entry name" value="KOW"/>
    <property type="match status" value="1"/>
</dbReference>